<keyword evidence="2 10" id="KW-0813">Transport</keyword>
<keyword evidence="10" id="KW-0997">Cell inner membrane</keyword>
<dbReference type="InterPro" id="IPR004772">
    <property type="entry name" value="TrkH"/>
</dbReference>
<proteinExistence type="inferred from homology"/>
<keyword evidence="9 10" id="KW-0472">Membrane</keyword>
<gene>
    <name evidence="13" type="ORF">FJM51_10945</name>
</gene>
<evidence type="ECO:0000256" key="9">
    <source>
        <dbReference type="ARBA" id="ARBA00023136"/>
    </source>
</evidence>
<dbReference type="PANTHER" id="PTHR32024">
    <property type="entry name" value="TRK SYSTEM POTASSIUM UPTAKE PROTEIN TRKG-RELATED"/>
    <property type="match status" value="1"/>
</dbReference>
<feature type="transmembrane region" description="Helical" evidence="12">
    <location>
        <begin position="389"/>
        <end position="414"/>
    </location>
</feature>
<dbReference type="InterPro" id="IPR003445">
    <property type="entry name" value="Cat_transpt"/>
</dbReference>
<evidence type="ECO:0000256" key="4">
    <source>
        <dbReference type="ARBA" id="ARBA00022538"/>
    </source>
</evidence>
<keyword evidence="14" id="KW-1185">Reference proteome</keyword>
<dbReference type="GO" id="GO:0005886">
    <property type="term" value="C:plasma membrane"/>
    <property type="evidence" value="ECO:0007669"/>
    <property type="project" value="UniProtKB-SubCell"/>
</dbReference>
<feature type="binding site" evidence="11">
    <location>
        <position position="220"/>
    </location>
    <ligand>
        <name>K(+)</name>
        <dbReference type="ChEBI" id="CHEBI:29103"/>
    </ligand>
</feature>
<keyword evidence="6 10" id="KW-0630">Potassium</keyword>
<feature type="binding site" evidence="11">
    <location>
        <position position="112"/>
    </location>
    <ligand>
        <name>K(+)</name>
        <dbReference type="ChEBI" id="CHEBI:29103"/>
    </ligand>
</feature>
<evidence type="ECO:0000256" key="8">
    <source>
        <dbReference type="ARBA" id="ARBA00023065"/>
    </source>
</evidence>
<evidence type="ECO:0000313" key="13">
    <source>
        <dbReference type="EMBL" id="TPE50766.1"/>
    </source>
</evidence>
<feature type="transmembrane region" description="Helical" evidence="12">
    <location>
        <begin position="71"/>
        <end position="92"/>
    </location>
</feature>
<organism evidence="13 14">
    <name type="scientific">Amaricoccus solimangrovi</name>
    <dbReference type="NCBI Taxonomy" id="2589815"/>
    <lineage>
        <taxon>Bacteria</taxon>
        <taxon>Pseudomonadati</taxon>
        <taxon>Pseudomonadota</taxon>
        <taxon>Alphaproteobacteria</taxon>
        <taxon>Rhodobacterales</taxon>
        <taxon>Paracoccaceae</taxon>
        <taxon>Amaricoccus</taxon>
    </lineage>
</organism>
<feature type="binding site" evidence="11">
    <location>
        <position position="432"/>
    </location>
    <ligand>
        <name>K(+)</name>
        <dbReference type="ChEBI" id="CHEBI:29103"/>
    </ligand>
</feature>
<keyword evidence="3 10" id="KW-1003">Cell membrane</keyword>
<dbReference type="GO" id="GO:0046872">
    <property type="term" value="F:metal ion binding"/>
    <property type="evidence" value="ECO:0007669"/>
    <property type="project" value="UniProtKB-KW"/>
</dbReference>
<feature type="binding site" evidence="11">
    <location>
        <position position="315"/>
    </location>
    <ligand>
        <name>K(+)</name>
        <dbReference type="ChEBI" id="CHEBI:29103"/>
    </ligand>
</feature>
<comment type="subcellular location">
    <subcellularLocation>
        <location evidence="10">Cell inner membrane</location>
        <topology evidence="10">Multi-pass membrane protein</topology>
    </subcellularLocation>
    <subcellularLocation>
        <location evidence="1">Cell membrane</location>
        <topology evidence="1">Multi-pass membrane protein</topology>
    </subcellularLocation>
</comment>
<dbReference type="PIRSF" id="PIRSF006247">
    <property type="entry name" value="TrkH"/>
    <property type="match status" value="1"/>
</dbReference>
<feature type="transmembrane region" description="Helical" evidence="12">
    <location>
        <begin position="238"/>
        <end position="259"/>
    </location>
</feature>
<protein>
    <recommendedName>
        <fullName evidence="10">Trk system potassium uptake protein</fullName>
    </recommendedName>
</protein>
<evidence type="ECO:0000256" key="11">
    <source>
        <dbReference type="PIRSR" id="PIRSR006247-1"/>
    </source>
</evidence>
<evidence type="ECO:0000256" key="10">
    <source>
        <dbReference type="PIRNR" id="PIRNR006247"/>
    </source>
</evidence>
<keyword evidence="7 12" id="KW-1133">Transmembrane helix</keyword>
<dbReference type="EMBL" id="VFRP01000009">
    <property type="protein sequence ID" value="TPE50766.1"/>
    <property type="molecule type" value="Genomic_DNA"/>
</dbReference>
<dbReference type="PANTHER" id="PTHR32024:SF3">
    <property type="entry name" value="TRK SYSTEM POTASSIUM UPTAKE PROTEIN"/>
    <property type="match status" value="1"/>
</dbReference>
<accession>A0A501WXY6</accession>
<keyword evidence="11" id="KW-0479">Metal-binding</keyword>
<reference evidence="13 14" key="1">
    <citation type="submission" date="2019-06" db="EMBL/GenBank/DDBJ databases">
        <title>A novel bacterium of genus Amaricoccus, isolated from marine sediment.</title>
        <authorList>
            <person name="Huang H."/>
            <person name="Mo K."/>
            <person name="Hu Y."/>
        </authorList>
    </citation>
    <scope>NUCLEOTIDE SEQUENCE [LARGE SCALE GENOMIC DNA]</scope>
    <source>
        <strain evidence="13 14">HB172011</strain>
    </source>
</reference>
<feature type="transmembrane region" description="Helical" evidence="12">
    <location>
        <begin position="453"/>
        <end position="475"/>
    </location>
</feature>
<feature type="binding site" evidence="11">
    <location>
        <position position="314"/>
    </location>
    <ligand>
        <name>K(+)</name>
        <dbReference type="ChEBI" id="CHEBI:29103"/>
    </ligand>
</feature>
<feature type="transmembrane region" description="Helical" evidence="12">
    <location>
        <begin position="331"/>
        <end position="349"/>
    </location>
</feature>
<dbReference type="OrthoDB" id="9810952at2"/>
<keyword evidence="8 10" id="KW-0406">Ion transport</keyword>
<feature type="binding site" evidence="11">
    <location>
        <position position="431"/>
    </location>
    <ligand>
        <name>K(+)</name>
        <dbReference type="ChEBI" id="CHEBI:29103"/>
    </ligand>
</feature>
<evidence type="ECO:0000256" key="5">
    <source>
        <dbReference type="ARBA" id="ARBA00022692"/>
    </source>
</evidence>
<comment type="function">
    <text evidence="10">Low-affinity potassium transport system. Interacts with Trk system potassium uptake protein TrkA.</text>
</comment>
<comment type="caution">
    <text evidence="13">The sequence shown here is derived from an EMBL/GenBank/DDBJ whole genome shotgun (WGS) entry which is preliminary data.</text>
</comment>
<dbReference type="AlphaFoldDB" id="A0A501WXY6"/>
<evidence type="ECO:0000256" key="6">
    <source>
        <dbReference type="ARBA" id="ARBA00022958"/>
    </source>
</evidence>
<name>A0A501WXY6_9RHOB</name>
<evidence type="ECO:0000256" key="7">
    <source>
        <dbReference type="ARBA" id="ARBA00022989"/>
    </source>
</evidence>
<evidence type="ECO:0000256" key="12">
    <source>
        <dbReference type="SAM" id="Phobius"/>
    </source>
</evidence>
<sequence length="482" mass="51316">MLDLRPVGYVIGWLVAALGGVMAIPAVFDLIDGDPNFRAFLAAMVITTSCGVAVALACADSWRSDLDLRQGFLLTTGSWVSFVLFGMLPFVLGQPALSFTDAAFETTSALTTTGATVMSGLADMPRGVLLWRSLLNWVGGIGIVLMALILLPLLNIGGMQILKTGDFNTLGKIMPRAKEIVISCGAVYLVFTLVCALGYSWGGLSGFDALLHAMATLATGGMGNYDTSFGGFSATTQYVGTVFMLLGAMSFIRFVQFARGDVRSLFGDSQIRYFLGIYLALCAGLVVARLLHGDALSEKMLREVLFNMASIISTTGFASTDYTLWGPMAQALFFCAMMICGCSGSTTGGPKVFRYQLLLAGINAEIRRLHSRSVVVTPRYQGQVISEEVMGSVMAFFMLFFLTLGMGAVLLVLIGLDPVSAISGAATTLSNVGPGLGPVIGPSGNFAALPDPAIWVLTFLMLVGRLELMAVYVLFMPSYWRA</sequence>
<dbReference type="RefSeq" id="WP_140454181.1">
    <property type="nucleotide sequence ID" value="NZ_VFRP01000009.1"/>
</dbReference>
<evidence type="ECO:0000256" key="2">
    <source>
        <dbReference type="ARBA" id="ARBA00022448"/>
    </source>
</evidence>
<feature type="transmembrane region" description="Helical" evidence="12">
    <location>
        <begin position="180"/>
        <end position="201"/>
    </location>
</feature>
<evidence type="ECO:0000313" key="14">
    <source>
        <dbReference type="Proteomes" id="UP000319255"/>
    </source>
</evidence>
<feature type="transmembrane region" description="Helical" evidence="12">
    <location>
        <begin position="271"/>
        <end position="292"/>
    </location>
</feature>
<dbReference type="Pfam" id="PF02386">
    <property type="entry name" value="TrkH"/>
    <property type="match status" value="1"/>
</dbReference>
<evidence type="ECO:0000256" key="1">
    <source>
        <dbReference type="ARBA" id="ARBA00004651"/>
    </source>
</evidence>
<comment type="similarity">
    <text evidence="10">Belongs to the TrkH potassium transport family.</text>
</comment>
<dbReference type="GO" id="GO:0015379">
    <property type="term" value="F:potassium:chloride symporter activity"/>
    <property type="evidence" value="ECO:0007669"/>
    <property type="project" value="InterPro"/>
</dbReference>
<feature type="transmembrane region" description="Helical" evidence="12">
    <location>
        <begin position="7"/>
        <end position="28"/>
    </location>
</feature>
<feature type="binding site" evidence="11">
    <location>
        <position position="113"/>
    </location>
    <ligand>
        <name>K(+)</name>
        <dbReference type="ChEBI" id="CHEBI:29103"/>
    </ligand>
</feature>
<keyword evidence="4 10" id="KW-0633">Potassium transport</keyword>
<keyword evidence="5 12" id="KW-0812">Transmembrane</keyword>
<evidence type="ECO:0000256" key="3">
    <source>
        <dbReference type="ARBA" id="ARBA00022475"/>
    </source>
</evidence>
<feature type="transmembrane region" description="Helical" evidence="12">
    <location>
        <begin position="134"/>
        <end position="154"/>
    </location>
</feature>
<feature type="transmembrane region" description="Helical" evidence="12">
    <location>
        <begin position="40"/>
        <end position="59"/>
    </location>
</feature>
<dbReference type="Proteomes" id="UP000319255">
    <property type="component" value="Unassembled WGS sequence"/>
</dbReference>